<evidence type="ECO:0000313" key="3">
    <source>
        <dbReference type="Proteomes" id="UP000594468"/>
    </source>
</evidence>
<dbReference type="PANTHER" id="PTHR48079:SF6">
    <property type="entry name" value="NAD(P)-BINDING DOMAIN-CONTAINING PROTEIN-RELATED"/>
    <property type="match status" value="1"/>
</dbReference>
<dbReference type="KEGG" id="pmet:G4Y79_19350"/>
<feature type="domain" description="NAD-dependent epimerase/dehydratase" evidence="1">
    <location>
        <begin position="3"/>
        <end position="79"/>
    </location>
</feature>
<protein>
    <submittedName>
        <fullName evidence="2">SDR family oxidoreductase</fullName>
    </submittedName>
</protein>
<keyword evidence="3" id="KW-1185">Reference proteome</keyword>
<name>A0A7S8IDX8_9CHLR</name>
<dbReference type="EMBL" id="CP062983">
    <property type="protein sequence ID" value="QPC81824.1"/>
    <property type="molecule type" value="Genomic_DNA"/>
</dbReference>
<accession>A0A7S8IDX8</accession>
<dbReference type="GO" id="GO:0005737">
    <property type="term" value="C:cytoplasm"/>
    <property type="evidence" value="ECO:0007669"/>
    <property type="project" value="TreeGrafter"/>
</dbReference>
<dbReference type="RefSeq" id="WP_195169895.1">
    <property type="nucleotide sequence ID" value="NZ_CP062983.1"/>
</dbReference>
<evidence type="ECO:0000259" key="1">
    <source>
        <dbReference type="Pfam" id="PF01370"/>
    </source>
</evidence>
<dbReference type="Gene3D" id="3.40.50.720">
    <property type="entry name" value="NAD(P)-binding Rossmann-like Domain"/>
    <property type="match status" value="1"/>
</dbReference>
<dbReference type="PANTHER" id="PTHR48079">
    <property type="entry name" value="PROTEIN YEEZ"/>
    <property type="match status" value="1"/>
</dbReference>
<dbReference type="InterPro" id="IPR036291">
    <property type="entry name" value="NAD(P)-bd_dom_sf"/>
</dbReference>
<dbReference type="InterPro" id="IPR001509">
    <property type="entry name" value="Epimerase_deHydtase"/>
</dbReference>
<dbReference type="SUPFAM" id="SSF51735">
    <property type="entry name" value="NAD(P)-binding Rossmann-fold domains"/>
    <property type="match status" value="1"/>
</dbReference>
<sequence length="301" mass="31555">MKVFVTGASGFVGSAVISELIANGHQVIGLARSDASAAAIVAAGAEVHRGDLEDIESLQRGAATADGVIHTAFIHDFSNYTNAAETDRHAIEAIGAVLAGSDRPFVITSGMAGIAPGRLMTEDDVADPNGSRISEQAALPLAEQGVRVSAMRLPPSVHGEGDHGFVPGIIRVAHTKGVSGYPGDGSNRWPSVHRLDAARLFRLALESAPAGTVLHAVADEGVPVRNIAEVIGRHLDIPVVSVPVEQASEHFGFLGRFFSADIPASSTQTQQKFNWHPVQPTLLEDLDEGHYFKDVEAAASS</sequence>
<reference evidence="2 3" key="1">
    <citation type="submission" date="2020-02" db="EMBL/GenBank/DDBJ databases">
        <authorList>
            <person name="Zheng R.K."/>
            <person name="Sun C.M."/>
        </authorList>
    </citation>
    <scope>NUCLEOTIDE SEQUENCE [LARGE SCALE GENOMIC DNA]</scope>
    <source>
        <strain evidence="3">rifampicinis</strain>
    </source>
</reference>
<gene>
    <name evidence="2" type="ORF">G4Y79_19350</name>
</gene>
<dbReference type="AlphaFoldDB" id="A0A7S8IDX8"/>
<dbReference type="GO" id="GO:0004029">
    <property type="term" value="F:aldehyde dehydrogenase (NAD+) activity"/>
    <property type="evidence" value="ECO:0007669"/>
    <property type="project" value="TreeGrafter"/>
</dbReference>
<dbReference type="Pfam" id="PF01370">
    <property type="entry name" value="Epimerase"/>
    <property type="match status" value="1"/>
</dbReference>
<dbReference type="InterPro" id="IPR051783">
    <property type="entry name" value="NAD(P)-dependent_oxidoreduct"/>
</dbReference>
<dbReference type="Proteomes" id="UP000594468">
    <property type="component" value="Chromosome"/>
</dbReference>
<organism evidence="2 3">
    <name type="scientific">Phototrophicus methaneseepsis</name>
    <dbReference type="NCBI Taxonomy" id="2710758"/>
    <lineage>
        <taxon>Bacteria</taxon>
        <taxon>Bacillati</taxon>
        <taxon>Chloroflexota</taxon>
        <taxon>Candidatus Thermofontia</taxon>
        <taxon>Phototrophicales</taxon>
        <taxon>Phototrophicaceae</taxon>
        <taxon>Phototrophicus</taxon>
    </lineage>
</organism>
<dbReference type="CDD" id="cd05262">
    <property type="entry name" value="SDR_a7"/>
    <property type="match status" value="1"/>
</dbReference>
<evidence type="ECO:0000313" key="2">
    <source>
        <dbReference type="EMBL" id="QPC81824.1"/>
    </source>
</evidence>
<proteinExistence type="predicted"/>